<keyword evidence="1" id="KW-1133">Transmembrane helix</keyword>
<dbReference type="EMBL" id="MN740833">
    <property type="protein sequence ID" value="QHU14201.1"/>
    <property type="molecule type" value="Genomic_DNA"/>
</dbReference>
<reference evidence="2" key="1">
    <citation type="journal article" date="2020" name="Nature">
        <title>Giant virus diversity and host interactions through global metagenomics.</title>
        <authorList>
            <person name="Schulz F."/>
            <person name="Roux S."/>
            <person name="Paez-Espino D."/>
            <person name="Jungbluth S."/>
            <person name="Walsh D.A."/>
            <person name="Denef V.J."/>
            <person name="McMahon K.D."/>
            <person name="Konstantinidis K.T."/>
            <person name="Eloe-Fadrosh E.A."/>
            <person name="Kyrpides N.C."/>
            <person name="Woyke T."/>
        </authorList>
    </citation>
    <scope>NUCLEOTIDE SEQUENCE</scope>
    <source>
        <strain evidence="2">GVMAG-S-1101182-85</strain>
    </source>
</reference>
<proteinExistence type="predicted"/>
<dbReference type="AlphaFoldDB" id="A0A6C0KAJ9"/>
<sequence length="255" mass="27680">MSFCSSNTATITFANFDKEYTVSGDNKECLPNLGVGFSSSDVTNGIVSDTILTNYIATLLNTFAANPPTSSTQSDPNAASTFATNSKKLRTALQTEYCYYYVRYVFALNQVLTAATGTSISNSTVINTTSGTTYSSAKDTTALLNKKLNELIQIMQKLQATRFNSLNTGADSYYNKFNSSSIDSTTFNGKLKAQQDSLAAQSALLQSGSFNDDVKQSMIDYTLEKNSSSRNLLAVYGFMNIVAVGLLFYIYKASK</sequence>
<organism evidence="2">
    <name type="scientific">viral metagenome</name>
    <dbReference type="NCBI Taxonomy" id="1070528"/>
    <lineage>
        <taxon>unclassified sequences</taxon>
        <taxon>metagenomes</taxon>
        <taxon>organismal metagenomes</taxon>
    </lineage>
</organism>
<feature type="transmembrane region" description="Helical" evidence="1">
    <location>
        <begin position="233"/>
        <end position="251"/>
    </location>
</feature>
<evidence type="ECO:0000256" key="1">
    <source>
        <dbReference type="SAM" id="Phobius"/>
    </source>
</evidence>
<protein>
    <submittedName>
        <fullName evidence="2">Uncharacterized protein</fullName>
    </submittedName>
</protein>
<keyword evidence="1" id="KW-0812">Transmembrane</keyword>
<accession>A0A6C0KAJ9</accession>
<name>A0A6C0KAJ9_9ZZZZ</name>
<keyword evidence="1" id="KW-0472">Membrane</keyword>
<evidence type="ECO:0000313" key="2">
    <source>
        <dbReference type="EMBL" id="QHU14201.1"/>
    </source>
</evidence>